<keyword evidence="1" id="KW-0732">Signal</keyword>
<evidence type="ECO:0000313" key="2">
    <source>
        <dbReference type="EMBL" id="PLC57027.1"/>
    </source>
</evidence>
<dbReference type="InterPro" id="IPR016879">
    <property type="entry name" value="UCP028299"/>
</dbReference>
<protein>
    <submittedName>
        <fullName evidence="2">DUF3316 domain-containing protein</fullName>
    </submittedName>
</protein>
<organism evidence="2 3">
    <name type="scientific">Photobacterium carnosum</name>
    <dbReference type="NCBI Taxonomy" id="2023717"/>
    <lineage>
        <taxon>Bacteria</taxon>
        <taxon>Pseudomonadati</taxon>
        <taxon>Pseudomonadota</taxon>
        <taxon>Gammaproteobacteria</taxon>
        <taxon>Vibrionales</taxon>
        <taxon>Vibrionaceae</taxon>
        <taxon>Photobacterium</taxon>
    </lineage>
</organism>
<feature type="chain" id="PRO_5014956769" evidence="1">
    <location>
        <begin position="20"/>
        <end position="116"/>
    </location>
</feature>
<sequence>MKKIFLATLVFLFSSSIFAQNIGNHSDRLGDKQLKTAVMQDKSAAVVAGNNIRDNLETLNSIELSKKLNIWRNTYNSTKLKNTSMTIDELYAQNGTVSYQAIVNVRYQYTVRESNQ</sequence>
<dbReference type="RefSeq" id="WP_065207969.1">
    <property type="nucleotide sequence ID" value="NZ_JABJXE010000011.1"/>
</dbReference>
<name>A0A2N4UPT3_9GAMM</name>
<gene>
    <name evidence="2" type="ORF">CIK00_15545</name>
</gene>
<feature type="signal peptide" evidence="1">
    <location>
        <begin position="1"/>
        <end position="19"/>
    </location>
</feature>
<dbReference type="Pfam" id="PF11777">
    <property type="entry name" value="DUF3316"/>
    <property type="match status" value="1"/>
</dbReference>
<dbReference type="Proteomes" id="UP000234420">
    <property type="component" value="Unassembled WGS sequence"/>
</dbReference>
<accession>A0A2N4UPT3</accession>
<proteinExistence type="predicted"/>
<dbReference type="PIRSF" id="PIRSF028299">
    <property type="entry name" value="UCP028299"/>
    <property type="match status" value="1"/>
</dbReference>
<evidence type="ECO:0000313" key="3">
    <source>
        <dbReference type="Proteomes" id="UP000234420"/>
    </source>
</evidence>
<comment type="caution">
    <text evidence="2">The sequence shown here is derived from an EMBL/GenBank/DDBJ whole genome shotgun (WGS) entry which is preliminary data.</text>
</comment>
<evidence type="ECO:0000256" key="1">
    <source>
        <dbReference type="SAM" id="SignalP"/>
    </source>
</evidence>
<reference evidence="2 3" key="1">
    <citation type="journal article" date="2018" name="Syst. Appl. Microbiol.">
        <title>Photobacterium carnosum sp. nov., isolated from spoiled modified atmosphere packaged poultry meat.</title>
        <authorList>
            <person name="Hilgarth M."/>
            <person name="Fuertes S."/>
            <person name="Ehrmann M."/>
            <person name="Vogel R.F."/>
        </authorList>
    </citation>
    <scope>NUCLEOTIDE SEQUENCE [LARGE SCALE GENOMIC DNA]</scope>
    <source>
        <strain evidence="2 3">TMW 2.2021</strain>
    </source>
</reference>
<dbReference type="EMBL" id="NPIB01000021">
    <property type="protein sequence ID" value="PLC57027.1"/>
    <property type="molecule type" value="Genomic_DNA"/>
</dbReference>
<dbReference type="AlphaFoldDB" id="A0A2N4UPT3"/>
<keyword evidence="3" id="KW-1185">Reference proteome</keyword>